<dbReference type="Pfam" id="PF01837">
    <property type="entry name" value="HcyBio"/>
    <property type="match status" value="1"/>
</dbReference>
<dbReference type="HOGENOM" id="CLU_043239_0_0_7"/>
<organism evidence="2 3">
    <name type="scientific">Syntrophus aciditrophicus (strain SB)</name>
    <dbReference type="NCBI Taxonomy" id="56780"/>
    <lineage>
        <taxon>Bacteria</taxon>
        <taxon>Pseudomonadati</taxon>
        <taxon>Thermodesulfobacteriota</taxon>
        <taxon>Syntrophia</taxon>
        <taxon>Syntrophales</taxon>
        <taxon>Syntrophaceae</taxon>
        <taxon>Syntrophus</taxon>
    </lineage>
</organism>
<protein>
    <submittedName>
        <fullName evidence="2">Hypothetical cytosolic protein</fullName>
    </submittedName>
</protein>
<proteinExistence type="predicted"/>
<evidence type="ECO:0000313" key="2">
    <source>
        <dbReference type="EMBL" id="ABC78546.1"/>
    </source>
</evidence>
<dbReference type="DNASU" id="3883052"/>
<dbReference type="STRING" id="56780.SYN_01778"/>
<feature type="domain" description="Homocysteine biosynthesis enzyme sulfur-incorporation" evidence="1">
    <location>
        <begin position="25"/>
        <end position="382"/>
    </location>
</feature>
<dbReference type="eggNOG" id="COG1900">
    <property type="taxonomic scope" value="Bacteria"/>
</dbReference>
<dbReference type="KEGG" id="sat:SYN_01778"/>
<dbReference type="AlphaFoldDB" id="Q2LWT6"/>
<evidence type="ECO:0000313" key="3">
    <source>
        <dbReference type="Proteomes" id="UP000001933"/>
    </source>
</evidence>
<gene>
    <name evidence="2" type="ORF">SYN_01778</name>
</gene>
<name>Q2LWT6_SYNAS</name>
<evidence type="ECO:0000259" key="1">
    <source>
        <dbReference type="Pfam" id="PF01837"/>
    </source>
</evidence>
<dbReference type="InterPro" id="IPR002708">
    <property type="entry name" value="HcyBio"/>
</dbReference>
<dbReference type="EMBL" id="CP000252">
    <property type="protein sequence ID" value="ABC78546.1"/>
    <property type="molecule type" value="Genomic_DNA"/>
</dbReference>
<dbReference type="Proteomes" id="UP000001933">
    <property type="component" value="Chromosome"/>
</dbReference>
<sequence>MEDMKRHKVHKTLKEINERIKQGEAVVVTAEEMIDIVERHGDVEAARRIDVVTTGTFSPMCSSGAFLNFGHTSPKIRASRVWLNDVPAYGGIAAVDCYIGATEVVEGDPLNSVYPGEFNYGGGHVIQDLVSGNLIRLRAEGYGTDCYPLRKFEKNITLHDLRDAMLFNPRNAYQNYNCAVNMSDKTIHTYMGMLRPRMANANYATSGQLSPLFNDPYYRTIGIGTRIFLGGAQGFVAWPGTQHNPHVIRGKNGAPREGAGTIATIGNLKEMSPEWLVGASFLGYGVSLYVGIGIPIPILDEDMARYTAVKDEDLYAQIYDYGMDYPKGAAKSLGEVSYKELRSGSIDFKGRKISTAPLSSYYKAREICEILKEWIERGDFLLGEPQQLLPDGDLE</sequence>
<keyword evidence="3" id="KW-1185">Reference proteome</keyword>
<accession>Q2LWT6</accession>
<dbReference type="InParanoid" id="Q2LWT6"/>
<reference evidence="2 3" key="1">
    <citation type="journal article" date="2007" name="Proc. Natl. Acad. Sci. U.S.A.">
        <title>The genome of Syntrophus aciditrophicus: life at the thermodynamic limit of microbial growth.</title>
        <authorList>
            <person name="McInerney M.J."/>
            <person name="Rohlin L."/>
            <person name="Mouttaki H."/>
            <person name="Kim U."/>
            <person name="Krupp R.S."/>
            <person name="Rios-Hernandez L."/>
            <person name="Sieber J."/>
            <person name="Struchtemeyer C.G."/>
            <person name="Bhattacharyya A."/>
            <person name="Campbell J.W."/>
            <person name="Gunsalus R.P."/>
        </authorList>
    </citation>
    <scope>NUCLEOTIDE SEQUENCE [LARGE SCALE GENOMIC DNA]</scope>
    <source>
        <strain evidence="2 3">SB</strain>
    </source>
</reference>